<dbReference type="Proteomes" id="UP001331561">
    <property type="component" value="Unassembled WGS sequence"/>
</dbReference>
<evidence type="ECO:0000313" key="2">
    <source>
        <dbReference type="Proteomes" id="UP001331561"/>
    </source>
</evidence>
<keyword evidence="1" id="KW-0378">Hydrolase</keyword>
<gene>
    <name evidence="1" type="ORF">VVD49_12810</name>
</gene>
<protein>
    <submittedName>
        <fullName evidence="1">Aminopeptidase</fullName>
    </submittedName>
</protein>
<sequence length="379" mass="41665">MRVSPGLDTLWLAKRLVLLLATLLLNACAGLGPGYYWQAAKGQMDMLNKAQPIEAVLADPATTPEMRSRLLLVEQIRSYASRELGLPDNDSYRSYANIGRASVVWNVYANPPLSMQPRTWCPPVVGCVGYLGFFSEADAQKRANELKADGLDTLVGSVPAYSTLGWFPDAVLSTFINWPDASLAELLFHELSHQLIYAKGDTEFNESFASTVEQVGVRRWLTQYGKQDAIAQLARSERMSADFATLVLKHRELLIAIYTGPGSDADKLERKRLQIAAMRAEYQTIKAERWGGVPGYDRWFAQDINNATFASVGFYRGLVPGFMAVLAQQEGDLTKFYAEVRRLAALTPAERRAALKASEAAVAASVAEPGAARSSLGQF</sequence>
<dbReference type="GO" id="GO:0004177">
    <property type="term" value="F:aminopeptidase activity"/>
    <property type="evidence" value="ECO:0007669"/>
    <property type="project" value="UniProtKB-KW"/>
</dbReference>
<dbReference type="Pfam" id="PF10023">
    <property type="entry name" value="Aminopep"/>
    <property type="match status" value="1"/>
</dbReference>
<keyword evidence="1" id="KW-0645">Protease</keyword>
<organism evidence="1 2">
    <name type="scientific">Uliginosibacterium silvisoli</name>
    <dbReference type="NCBI Taxonomy" id="3114758"/>
    <lineage>
        <taxon>Bacteria</taxon>
        <taxon>Pseudomonadati</taxon>
        <taxon>Pseudomonadota</taxon>
        <taxon>Betaproteobacteria</taxon>
        <taxon>Rhodocyclales</taxon>
        <taxon>Zoogloeaceae</taxon>
        <taxon>Uliginosibacterium</taxon>
    </lineage>
</organism>
<name>A0ABU6K4T2_9RHOO</name>
<keyword evidence="1" id="KW-0031">Aminopeptidase</keyword>
<dbReference type="RefSeq" id="WP_327599568.1">
    <property type="nucleotide sequence ID" value="NZ_JAYXHS010000002.1"/>
</dbReference>
<dbReference type="PIRSF" id="PIRSF029285">
    <property type="entry name" value="Aminopept"/>
    <property type="match status" value="1"/>
</dbReference>
<proteinExistence type="predicted"/>
<accession>A0ABU6K4T2</accession>
<dbReference type="EMBL" id="JAYXHS010000002">
    <property type="protein sequence ID" value="MEC5386609.1"/>
    <property type="molecule type" value="Genomic_DNA"/>
</dbReference>
<comment type="caution">
    <text evidence="1">The sequence shown here is derived from an EMBL/GenBank/DDBJ whole genome shotgun (WGS) entry which is preliminary data.</text>
</comment>
<evidence type="ECO:0000313" key="1">
    <source>
        <dbReference type="EMBL" id="MEC5386609.1"/>
    </source>
</evidence>
<dbReference type="InterPro" id="IPR014553">
    <property type="entry name" value="Aminopept"/>
</dbReference>
<keyword evidence="2" id="KW-1185">Reference proteome</keyword>
<reference evidence="1 2" key="1">
    <citation type="submission" date="2024-01" db="EMBL/GenBank/DDBJ databases">
        <title>Uliginosibacterium soil sp. nov.</title>
        <authorList>
            <person name="Lv Y."/>
        </authorList>
    </citation>
    <scope>NUCLEOTIDE SEQUENCE [LARGE SCALE GENOMIC DNA]</scope>
    <source>
        <strain evidence="1 2">H3</strain>
    </source>
</reference>